<evidence type="ECO:0000259" key="3">
    <source>
        <dbReference type="PROSITE" id="PS51866"/>
    </source>
</evidence>
<dbReference type="NCBIfam" id="TIGR00638">
    <property type="entry name" value="Mop"/>
    <property type="match status" value="2"/>
</dbReference>
<evidence type="ECO:0000256" key="1">
    <source>
        <dbReference type="ARBA" id="ARBA00022505"/>
    </source>
</evidence>
<name>A0A344U834_9ACTN</name>
<dbReference type="InterPro" id="IPR008995">
    <property type="entry name" value="Mo/tungstate-bd_C_term_dom"/>
</dbReference>
<dbReference type="AlphaFoldDB" id="A0A344U834"/>
<dbReference type="PROSITE" id="PS51866">
    <property type="entry name" value="MOP"/>
    <property type="match status" value="2"/>
</dbReference>
<keyword evidence="4" id="KW-0418">Kinase</keyword>
<dbReference type="GO" id="GO:0016301">
    <property type="term" value="F:kinase activity"/>
    <property type="evidence" value="ECO:0007669"/>
    <property type="project" value="UniProtKB-KW"/>
</dbReference>
<evidence type="ECO:0000313" key="5">
    <source>
        <dbReference type="Proteomes" id="UP000252004"/>
    </source>
</evidence>
<feature type="domain" description="Mop" evidence="3">
    <location>
        <begin position="73"/>
        <end position="138"/>
    </location>
</feature>
<sequence length="139" mass="13579">MHLSIRNRLVGRVTAVVGGEAMTTVGVRLEGGADIVAAITSDAARELDLSPGAAVTALVKATDVALAAGAVEGISIRNQISGTVAGITGGGAMASVRVVVNDGELTAAVTRDAVEALGLAPGSHVVALIQATEVALATA</sequence>
<dbReference type="Pfam" id="PF03459">
    <property type="entry name" value="TOBE"/>
    <property type="match status" value="2"/>
</dbReference>
<dbReference type="Gene3D" id="2.40.50.100">
    <property type="match status" value="2"/>
</dbReference>
<proteinExistence type="predicted"/>
<keyword evidence="1 2" id="KW-0500">Molybdenum</keyword>
<organism evidence="4 5">
    <name type="scientific">Streptomyces globosus</name>
    <dbReference type="NCBI Taxonomy" id="68209"/>
    <lineage>
        <taxon>Bacteria</taxon>
        <taxon>Bacillati</taxon>
        <taxon>Actinomycetota</taxon>
        <taxon>Actinomycetes</taxon>
        <taxon>Kitasatosporales</taxon>
        <taxon>Streptomycetaceae</taxon>
        <taxon>Streptomyces</taxon>
    </lineage>
</organism>
<reference evidence="4 5" key="1">
    <citation type="submission" date="2018-01" db="EMBL/GenBank/DDBJ databases">
        <title>Draft genome Sequence of streptomyces globosus LZH-48.</title>
        <authorList>
            <person name="Ran K."/>
            <person name="Li Z."/>
            <person name="Wei S."/>
            <person name="Dong R."/>
        </authorList>
    </citation>
    <scope>NUCLEOTIDE SEQUENCE [LARGE SCALE GENOMIC DNA]</scope>
    <source>
        <strain evidence="4 5">LZH-48</strain>
    </source>
</reference>
<dbReference type="GO" id="GO:0015689">
    <property type="term" value="P:molybdate ion transport"/>
    <property type="evidence" value="ECO:0007669"/>
    <property type="project" value="InterPro"/>
</dbReference>
<dbReference type="InterPro" id="IPR005116">
    <property type="entry name" value="Transp-assoc_OB_typ1"/>
</dbReference>
<keyword evidence="4" id="KW-0808">Transferase</keyword>
<dbReference type="RefSeq" id="WP_114058224.1">
    <property type="nucleotide sequence ID" value="NZ_CP030862.1"/>
</dbReference>
<dbReference type="Proteomes" id="UP000252004">
    <property type="component" value="Chromosome"/>
</dbReference>
<dbReference type="OrthoDB" id="122515at2"/>
<keyword evidence="5" id="KW-1185">Reference proteome</keyword>
<dbReference type="KEGG" id="sgz:C0216_29805"/>
<protein>
    <submittedName>
        <fullName evidence="4">Adenylate kinase</fullName>
    </submittedName>
</protein>
<dbReference type="EMBL" id="CP030862">
    <property type="protein sequence ID" value="AXE27055.1"/>
    <property type="molecule type" value="Genomic_DNA"/>
</dbReference>
<gene>
    <name evidence="4" type="ORF">C0216_29805</name>
</gene>
<evidence type="ECO:0000313" key="4">
    <source>
        <dbReference type="EMBL" id="AXE27055.1"/>
    </source>
</evidence>
<dbReference type="SUPFAM" id="SSF50331">
    <property type="entry name" value="MOP-like"/>
    <property type="match status" value="2"/>
</dbReference>
<evidence type="ECO:0000256" key="2">
    <source>
        <dbReference type="PROSITE-ProRule" id="PRU01213"/>
    </source>
</evidence>
<feature type="domain" description="Mop" evidence="3">
    <location>
        <begin position="2"/>
        <end position="68"/>
    </location>
</feature>
<accession>A0A344U834</accession>
<dbReference type="InterPro" id="IPR004606">
    <property type="entry name" value="Mop_domain"/>
</dbReference>